<dbReference type="OrthoDB" id="2335338at2759"/>
<evidence type="ECO:0000313" key="5">
    <source>
        <dbReference type="Proteomes" id="UP001055712"/>
    </source>
</evidence>
<dbReference type="Pfam" id="PF14559">
    <property type="entry name" value="TPR_19"/>
    <property type="match status" value="1"/>
</dbReference>
<dbReference type="AlphaFoldDB" id="A0A9D4Z073"/>
<evidence type="ECO:0000256" key="2">
    <source>
        <dbReference type="ARBA" id="ARBA00022803"/>
    </source>
</evidence>
<feature type="repeat" description="TPR" evidence="3">
    <location>
        <begin position="105"/>
        <end position="138"/>
    </location>
</feature>
<proteinExistence type="predicted"/>
<keyword evidence="1" id="KW-0677">Repeat</keyword>
<dbReference type="PANTHER" id="PTHR44858:SF19">
    <property type="match status" value="1"/>
</dbReference>
<feature type="repeat" description="TPR" evidence="3">
    <location>
        <begin position="187"/>
        <end position="220"/>
    </location>
</feature>
<dbReference type="SMART" id="SM00028">
    <property type="entry name" value="TPR"/>
    <property type="match status" value="4"/>
</dbReference>
<reference evidence="4" key="1">
    <citation type="journal article" date="2019" name="Plant J.">
        <title>Chlorella vulgaris genome assembly and annotation reveals the molecular basis for metabolic acclimation to high light conditions.</title>
        <authorList>
            <person name="Cecchin M."/>
            <person name="Marcolungo L."/>
            <person name="Rossato M."/>
            <person name="Girolomoni L."/>
            <person name="Cosentino E."/>
            <person name="Cuine S."/>
            <person name="Li-Beisson Y."/>
            <person name="Delledonne M."/>
            <person name="Ballottari M."/>
        </authorList>
    </citation>
    <scope>NUCLEOTIDE SEQUENCE</scope>
    <source>
        <strain evidence="4">211/11P</strain>
    </source>
</reference>
<gene>
    <name evidence="4" type="ORF">D9Q98_001943</name>
</gene>
<dbReference type="Pfam" id="PF13181">
    <property type="entry name" value="TPR_8"/>
    <property type="match status" value="1"/>
</dbReference>
<keyword evidence="5" id="KW-1185">Reference proteome</keyword>
<dbReference type="InterPro" id="IPR011990">
    <property type="entry name" value="TPR-like_helical_dom_sf"/>
</dbReference>
<dbReference type="SUPFAM" id="SSF48452">
    <property type="entry name" value="TPR-like"/>
    <property type="match status" value="1"/>
</dbReference>
<dbReference type="Proteomes" id="UP001055712">
    <property type="component" value="Unassembled WGS sequence"/>
</dbReference>
<dbReference type="Pfam" id="PF00515">
    <property type="entry name" value="TPR_1"/>
    <property type="match status" value="1"/>
</dbReference>
<evidence type="ECO:0000313" key="4">
    <source>
        <dbReference type="EMBL" id="KAI3435885.1"/>
    </source>
</evidence>
<comment type="caution">
    <text evidence="4">The sequence shown here is derived from an EMBL/GenBank/DDBJ whole genome shotgun (WGS) entry which is preliminary data.</text>
</comment>
<dbReference type="PROSITE" id="PS50005">
    <property type="entry name" value="TPR"/>
    <property type="match status" value="2"/>
</dbReference>
<dbReference type="PROSITE" id="PS50293">
    <property type="entry name" value="TPR_REGION"/>
    <property type="match status" value="1"/>
</dbReference>
<dbReference type="InterPro" id="IPR019734">
    <property type="entry name" value="TPR_rpt"/>
</dbReference>
<dbReference type="Gene3D" id="1.25.40.10">
    <property type="entry name" value="Tetratricopeptide repeat domain"/>
    <property type="match status" value="3"/>
</dbReference>
<keyword evidence="2 3" id="KW-0802">TPR repeat</keyword>
<dbReference type="EMBL" id="SIDB01000002">
    <property type="protein sequence ID" value="KAI3435885.1"/>
    <property type="molecule type" value="Genomic_DNA"/>
</dbReference>
<accession>A0A9D4Z073</accession>
<dbReference type="InterPro" id="IPR050498">
    <property type="entry name" value="Ycf3"/>
</dbReference>
<name>A0A9D4Z073_CHLVU</name>
<protein>
    <submittedName>
        <fullName evidence="4">Uncharacterized protein</fullName>
    </submittedName>
</protein>
<dbReference type="PANTHER" id="PTHR44858">
    <property type="entry name" value="TETRATRICOPEPTIDE REPEAT PROTEIN 6"/>
    <property type="match status" value="1"/>
</dbReference>
<reference evidence="4" key="2">
    <citation type="submission" date="2020-11" db="EMBL/GenBank/DDBJ databases">
        <authorList>
            <person name="Cecchin M."/>
            <person name="Marcolungo L."/>
            <person name="Rossato M."/>
            <person name="Girolomoni L."/>
            <person name="Cosentino E."/>
            <person name="Cuine S."/>
            <person name="Li-Beisson Y."/>
            <person name="Delledonne M."/>
            <person name="Ballottari M."/>
        </authorList>
    </citation>
    <scope>NUCLEOTIDE SEQUENCE</scope>
    <source>
        <strain evidence="4">211/11P</strain>
        <tissue evidence="4">Whole cell</tissue>
    </source>
</reference>
<sequence>MQTLHHCACRASIVRCDLSNARTTHQRTEAAAAGWRHLPPLRLLAAATAAASVLTASPQVHAYNVRVEDVESSTLQAGLRAANEGRLEDAERFFQIYLLQNPDSASVYSNLGNVHGQQQDYQQAVQDYDNAVRLAPTAPVPYLNRAVAKEALGVAAAAAGDSAGALAMWQSAAADCDRAIELDGKEFAAWFDRGNIDMRLGDYGAALTDFCTAADLAPGLAGYRLRHATLLFQQGDVAAARRMMQGVTRKSGNYSEAHAALAAVHWSQGDRERAEEEMLRAESQDERWGDMQWIRGSTRWPPRLEAAMERLLNIQDGQAP</sequence>
<organism evidence="4 5">
    <name type="scientific">Chlorella vulgaris</name>
    <name type="common">Green alga</name>
    <dbReference type="NCBI Taxonomy" id="3077"/>
    <lineage>
        <taxon>Eukaryota</taxon>
        <taxon>Viridiplantae</taxon>
        <taxon>Chlorophyta</taxon>
        <taxon>core chlorophytes</taxon>
        <taxon>Trebouxiophyceae</taxon>
        <taxon>Chlorellales</taxon>
        <taxon>Chlorellaceae</taxon>
        <taxon>Chlorella clade</taxon>
        <taxon>Chlorella</taxon>
    </lineage>
</organism>
<evidence type="ECO:0000256" key="3">
    <source>
        <dbReference type="PROSITE-ProRule" id="PRU00339"/>
    </source>
</evidence>
<evidence type="ECO:0000256" key="1">
    <source>
        <dbReference type="ARBA" id="ARBA00022737"/>
    </source>
</evidence>